<proteinExistence type="predicted"/>
<dbReference type="AlphaFoldDB" id="A0A399QNM3"/>
<feature type="transmembrane region" description="Helical" evidence="1">
    <location>
        <begin position="43"/>
        <end position="64"/>
    </location>
</feature>
<protein>
    <submittedName>
        <fullName evidence="2">Uncharacterized protein</fullName>
    </submittedName>
</protein>
<evidence type="ECO:0000256" key="1">
    <source>
        <dbReference type="SAM" id="Phobius"/>
    </source>
</evidence>
<accession>A0A399QNM3</accession>
<keyword evidence="1" id="KW-0812">Transmembrane</keyword>
<comment type="caution">
    <text evidence="2">The sequence shown here is derived from an EMBL/GenBank/DDBJ whole genome shotgun (WGS) entry which is preliminary data.</text>
</comment>
<sequence>MLSAYWFFELPRFEDQFGNHCNMFELREDECVESTRASTGYKYGGLFTIGSLMPTALLVVFRVLPISALKHFSFSDLYVDNNTVGKPKKK</sequence>
<reference evidence="2 3" key="1">
    <citation type="submission" date="2018-08" db="EMBL/GenBank/DDBJ databases">
        <title>Henriciella mobilis sp. nov., isolated from seawater.</title>
        <authorList>
            <person name="Cheng H."/>
            <person name="Wu Y.-H."/>
            <person name="Xu X.-W."/>
            <person name="Guo L.-L."/>
        </authorList>
    </citation>
    <scope>NUCLEOTIDE SEQUENCE [LARGE SCALE GENOMIC DNA]</scope>
    <source>
        <strain evidence="2 3">CCUG66934</strain>
    </source>
</reference>
<name>A0A399QNM3_9PROT</name>
<evidence type="ECO:0000313" key="2">
    <source>
        <dbReference type="EMBL" id="RIJ20523.1"/>
    </source>
</evidence>
<keyword evidence="3" id="KW-1185">Reference proteome</keyword>
<evidence type="ECO:0000313" key="3">
    <source>
        <dbReference type="Proteomes" id="UP000265431"/>
    </source>
</evidence>
<gene>
    <name evidence="2" type="ORF">D1224_15530</name>
</gene>
<keyword evidence="1" id="KW-0472">Membrane</keyword>
<dbReference type="Proteomes" id="UP000265431">
    <property type="component" value="Unassembled WGS sequence"/>
</dbReference>
<keyword evidence="1" id="KW-1133">Transmembrane helix</keyword>
<dbReference type="EMBL" id="QWGB01000014">
    <property type="protein sequence ID" value="RIJ20523.1"/>
    <property type="molecule type" value="Genomic_DNA"/>
</dbReference>
<organism evidence="2 3">
    <name type="scientific">Henriciella barbarensis</name>
    <dbReference type="NCBI Taxonomy" id="86342"/>
    <lineage>
        <taxon>Bacteria</taxon>
        <taxon>Pseudomonadati</taxon>
        <taxon>Pseudomonadota</taxon>
        <taxon>Alphaproteobacteria</taxon>
        <taxon>Hyphomonadales</taxon>
        <taxon>Hyphomonadaceae</taxon>
        <taxon>Henriciella</taxon>
    </lineage>
</organism>